<dbReference type="STRING" id="400682.A0A1X7SGI0"/>
<evidence type="ECO:0000256" key="2">
    <source>
        <dbReference type="ARBA" id="ARBA00023043"/>
    </source>
</evidence>
<dbReference type="SMART" id="SM00248">
    <property type="entry name" value="ANK"/>
    <property type="match status" value="6"/>
</dbReference>
<organism evidence="4">
    <name type="scientific">Amphimedon queenslandica</name>
    <name type="common">Sponge</name>
    <dbReference type="NCBI Taxonomy" id="400682"/>
    <lineage>
        <taxon>Eukaryota</taxon>
        <taxon>Metazoa</taxon>
        <taxon>Porifera</taxon>
        <taxon>Demospongiae</taxon>
        <taxon>Heteroscleromorpha</taxon>
        <taxon>Haplosclerida</taxon>
        <taxon>Niphatidae</taxon>
        <taxon>Amphimedon</taxon>
    </lineage>
</organism>
<dbReference type="PANTHER" id="PTHR24173">
    <property type="entry name" value="ANKYRIN REPEAT CONTAINING"/>
    <property type="match status" value="1"/>
</dbReference>
<sequence>LNASQPDYKGVVPLALACMSGSINAVEYIMNTADIDINITCNEGRTPLHYSCRCGNVDLSQYLIEVQDSDMNITDNDKFNALNHSAKNDLQVKTSDGRQAVLVAAEVGAIDVLEYLVKDCGCDLNRVGGTNNMNVFHLSTLNGQFSFIKYIINTYPQHTYLLHSTNDNDALPIHAACASRVTQLVTFLIDKMKCDITTEDKIGYTCVTRACTSGNLDLLKLLIKQYNLNPRIFGKSSSPQVAVASGNVHILEWLRQEYHINVASFKNGALPFYAAHFN</sequence>
<evidence type="ECO:0000256" key="3">
    <source>
        <dbReference type="PROSITE-ProRule" id="PRU00023"/>
    </source>
</evidence>
<dbReference type="AlphaFoldDB" id="A0A1X7SGI0"/>
<dbReference type="InterPro" id="IPR036770">
    <property type="entry name" value="Ankyrin_rpt-contain_sf"/>
</dbReference>
<dbReference type="PROSITE" id="PS50297">
    <property type="entry name" value="ANK_REP_REGION"/>
    <property type="match status" value="1"/>
</dbReference>
<proteinExistence type="predicted"/>
<accession>A0A1X7SGI0</accession>
<dbReference type="OrthoDB" id="20872at2759"/>
<name>A0A1X7SGI0_AMPQE</name>
<evidence type="ECO:0000256" key="1">
    <source>
        <dbReference type="ARBA" id="ARBA00022737"/>
    </source>
</evidence>
<dbReference type="EnsemblMetazoa" id="Aqu2.1.01144_001">
    <property type="protein sequence ID" value="Aqu2.1.01144_001"/>
    <property type="gene ID" value="Aqu2.1.01144"/>
</dbReference>
<dbReference type="PANTHER" id="PTHR24173:SF74">
    <property type="entry name" value="ANKYRIN REPEAT DOMAIN-CONTAINING PROTEIN 16"/>
    <property type="match status" value="1"/>
</dbReference>
<dbReference type="InterPro" id="IPR002110">
    <property type="entry name" value="Ankyrin_rpt"/>
</dbReference>
<evidence type="ECO:0000313" key="4">
    <source>
        <dbReference type="EnsemblMetazoa" id="Aqu2.1.01144_001"/>
    </source>
</evidence>
<keyword evidence="2 3" id="KW-0040">ANK repeat</keyword>
<dbReference type="SUPFAM" id="SSF48403">
    <property type="entry name" value="Ankyrin repeat"/>
    <property type="match status" value="1"/>
</dbReference>
<dbReference type="Pfam" id="PF12796">
    <property type="entry name" value="Ank_2"/>
    <property type="match status" value="2"/>
</dbReference>
<keyword evidence="1" id="KW-0677">Repeat</keyword>
<feature type="repeat" description="ANK" evidence="3">
    <location>
        <begin position="43"/>
        <end position="65"/>
    </location>
</feature>
<protein>
    <submittedName>
        <fullName evidence="4">Uncharacterized protein</fullName>
    </submittedName>
</protein>
<dbReference type="InParanoid" id="A0A1X7SGI0"/>
<dbReference type="eggNOG" id="KOG4177">
    <property type="taxonomic scope" value="Eukaryota"/>
</dbReference>
<dbReference type="PROSITE" id="PS50088">
    <property type="entry name" value="ANK_REPEAT"/>
    <property type="match status" value="1"/>
</dbReference>
<dbReference type="Gene3D" id="1.25.40.20">
    <property type="entry name" value="Ankyrin repeat-containing domain"/>
    <property type="match status" value="2"/>
</dbReference>
<reference evidence="4" key="1">
    <citation type="submission" date="2017-05" db="UniProtKB">
        <authorList>
            <consortium name="EnsemblMetazoa"/>
        </authorList>
    </citation>
    <scope>IDENTIFICATION</scope>
</reference>